<evidence type="ECO:0000259" key="1">
    <source>
        <dbReference type="Pfam" id="PF01979"/>
    </source>
</evidence>
<evidence type="ECO:0000313" key="3">
    <source>
        <dbReference type="Proteomes" id="UP000199306"/>
    </source>
</evidence>
<dbReference type="Gene3D" id="2.30.40.10">
    <property type="entry name" value="Urease, subunit C, domain 1"/>
    <property type="match status" value="1"/>
</dbReference>
<organism evidence="2 3">
    <name type="scientific">Pseudarcicella hirudinis</name>
    <dbReference type="NCBI Taxonomy" id="1079859"/>
    <lineage>
        <taxon>Bacteria</taxon>
        <taxon>Pseudomonadati</taxon>
        <taxon>Bacteroidota</taxon>
        <taxon>Cytophagia</taxon>
        <taxon>Cytophagales</taxon>
        <taxon>Flectobacillaceae</taxon>
        <taxon>Pseudarcicella</taxon>
    </lineage>
</organism>
<dbReference type="EMBL" id="FOXH01000002">
    <property type="protein sequence ID" value="SFP30787.1"/>
    <property type="molecule type" value="Genomic_DNA"/>
</dbReference>
<name>A0A1I5PA19_9BACT</name>
<dbReference type="SUPFAM" id="SSF51338">
    <property type="entry name" value="Composite domain of metallo-dependent hydrolases"/>
    <property type="match status" value="1"/>
</dbReference>
<gene>
    <name evidence="2" type="ORF">SAMN04515674_102357</name>
</gene>
<evidence type="ECO:0000313" key="2">
    <source>
        <dbReference type="EMBL" id="SFP30787.1"/>
    </source>
</evidence>
<dbReference type="InterPro" id="IPR011059">
    <property type="entry name" value="Metal-dep_hydrolase_composite"/>
</dbReference>
<proteinExistence type="predicted"/>
<dbReference type="Proteomes" id="UP000199306">
    <property type="component" value="Unassembled WGS sequence"/>
</dbReference>
<dbReference type="Gene3D" id="3.40.50.10910">
    <property type="entry name" value="Amidohydrolase"/>
    <property type="match status" value="1"/>
</dbReference>
<dbReference type="InterPro" id="IPR032466">
    <property type="entry name" value="Metal_Hydrolase"/>
</dbReference>
<dbReference type="InterPro" id="IPR006680">
    <property type="entry name" value="Amidohydro-rel"/>
</dbReference>
<dbReference type="InterPro" id="IPR051781">
    <property type="entry name" value="Metallo-dep_Hydrolase"/>
</dbReference>
<dbReference type="Pfam" id="PF01979">
    <property type="entry name" value="Amidohydro_1"/>
    <property type="match status" value="1"/>
</dbReference>
<dbReference type="PANTHER" id="PTHR43135">
    <property type="entry name" value="ALPHA-D-RIBOSE 1-METHYLPHOSPHONATE 5-TRIPHOSPHATE DIPHOSPHATASE"/>
    <property type="match status" value="1"/>
</dbReference>
<dbReference type="PANTHER" id="PTHR43135:SF3">
    <property type="entry name" value="ALPHA-D-RIBOSE 1-METHYLPHOSPHONATE 5-TRIPHOSPHATE DIPHOSPHATASE"/>
    <property type="match status" value="1"/>
</dbReference>
<feature type="domain" description="Amidohydrolase-related" evidence="1">
    <location>
        <begin position="101"/>
        <end position="476"/>
    </location>
</feature>
<keyword evidence="3" id="KW-1185">Reference proteome</keyword>
<protein>
    <submittedName>
        <fullName evidence="2">Imidazolonepropionase</fullName>
    </submittedName>
</protein>
<dbReference type="Gene3D" id="1.20.58.520">
    <property type="entry name" value="Amidohydrolase"/>
    <property type="match status" value="1"/>
</dbReference>
<dbReference type="SUPFAM" id="SSF51556">
    <property type="entry name" value="Metallo-dependent hydrolases"/>
    <property type="match status" value="1"/>
</dbReference>
<reference evidence="2 3" key="1">
    <citation type="submission" date="2016-10" db="EMBL/GenBank/DDBJ databases">
        <authorList>
            <person name="de Groot N.N."/>
        </authorList>
    </citation>
    <scope>NUCLEOTIDE SEQUENCE [LARGE SCALE GENOMIC DNA]</scope>
    <source>
        <strain evidence="3">E92,LMG 26720,CCM 7988</strain>
    </source>
</reference>
<dbReference type="AlphaFoldDB" id="A0A1I5PA19"/>
<dbReference type="Gene3D" id="3.30.110.90">
    <property type="entry name" value="Amidohydrolase"/>
    <property type="match status" value="1"/>
</dbReference>
<dbReference type="GO" id="GO:0016810">
    <property type="term" value="F:hydrolase activity, acting on carbon-nitrogen (but not peptide) bonds"/>
    <property type="evidence" value="ECO:0007669"/>
    <property type="project" value="InterPro"/>
</dbReference>
<sequence length="494" mass="54052">MSYQDGIILTGGKCIFAILNNNIMKKILITVLLSMQVVVLSAQKQRVDLLIKNADIINIKTGKVIPGQLLAIQNGRILSVSHTKNAALFQAKKTIDAAHKFVIPGLWDNHMHFGGGDSLIEENKNLLPLFLAHGITTVRDASADISPSVLKWRNEINQGTLAGPTIFTSGPKLEGYKSVWLGDLEIGTPEEVTKALDSLQKIKVDFVKITDNTIKPEIYLESIRQARKRGFRISGHVPNALTMAQVAEAGLSSVEHMSYILKAGSKNEKEISEQAAAGTLKGKALTMKIMETFDSTTALATYRNMAKHGVAVTPTLSLPYILAYLDQDDHKKDDYLQYIGKGLQKTYVGRVERASKDDAEAIAFRKAVFEKSSSLLPLLNKAGVMIMAGTDAGYLNSYAYPGIALHKEMELMVKAGLTPLQVLQASVINSPKFLGKKEYGSLEAGKKADILILDENPVLNISATQKIFTVISKGNVYDRQKIAKMLEEVKAKAK</sequence>
<accession>A0A1I5PA19</accession>
<dbReference type="STRING" id="1079859.SAMN04515674_102357"/>